<dbReference type="PANTHER" id="PTHR12922">
    <property type="entry name" value="UBIQUINONE BIOSYNTHESIS PROTEIN"/>
    <property type="match status" value="1"/>
</dbReference>
<dbReference type="RefSeq" id="WP_268611137.1">
    <property type="nucleotide sequence ID" value="NZ_CP113797.1"/>
</dbReference>
<keyword evidence="2" id="KW-1185">Reference proteome</keyword>
<dbReference type="AlphaFoldDB" id="A0A9E8ZDA9"/>
<dbReference type="InterPro" id="IPR007715">
    <property type="entry name" value="Coq4"/>
</dbReference>
<dbReference type="EMBL" id="CP113797">
    <property type="protein sequence ID" value="WAL61180.1"/>
    <property type="molecule type" value="Genomic_DNA"/>
</dbReference>
<dbReference type="Proteomes" id="UP001163152">
    <property type="component" value="Chromosome"/>
</dbReference>
<name>A0A9E8ZDA9_9CYAN</name>
<reference evidence="1" key="1">
    <citation type="submission" date="2022-12" db="EMBL/GenBank/DDBJ databases">
        <title>Polyphasic identification of a Novel Hot-Spring Cyanobacterium Ocullathermofonsia sinensis gen nov. sp. nov. and Genomic Insights on its Adaptations to the Thermal Habitat.</title>
        <authorList>
            <person name="Daroch M."/>
            <person name="Tang J."/>
            <person name="Jiang Y."/>
        </authorList>
    </citation>
    <scope>NUCLEOTIDE SEQUENCE</scope>
    <source>
        <strain evidence="1">PKUAC-SCTA174</strain>
    </source>
</reference>
<evidence type="ECO:0000313" key="1">
    <source>
        <dbReference type="EMBL" id="WAL61180.1"/>
    </source>
</evidence>
<gene>
    <name evidence="1" type="ORF">OXH18_04040</name>
</gene>
<dbReference type="GO" id="GO:0006744">
    <property type="term" value="P:ubiquinone biosynthetic process"/>
    <property type="evidence" value="ECO:0007669"/>
    <property type="project" value="InterPro"/>
</dbReference>
<dbReference type="KEGG" id="tsin:OXH18_04040"/>
<proteinExistence type="predicted"/>
<sequence length="224" mass="25427">MRLEDLRKLNLDMLITLKGLVSLMRDPEQTNSVFDVEDGLRHTKAAQLATDYAKSKPGVADIFAERYLAPPPDVPSLLKLPDDSLGHAYALYITEAGFDPNFYRKTEIEDDVTYLFMRMRQTHDIWHVVTGFGVDVNAELGLKAFEIAQVHRTLSAMLVAGGLLRTLFKTPENLDGLLEQVAIGYRMGARAKPFLAQKWEEHWEKPVAVWRRELNVEPATTYIP</sequence>
<protein>
    <submittedName>
        <fullName evidence="1">Coq4 family protein</fullName>
    </submittedName>
</protein>
<accession>A0A9E8ZDA9</accession>
<dbReference type="PANTHER" id="PTHR12922:SF7">
    <property type="entry name" value="UBIQUINONE BIOSYNTHESIS PROTEIN COQ4 HOMOLOG, MITOCHONDRIAL"/>
    <property type="match status" value="1"/>
</dbReference>
<dbReference type="Pfam" id="PF05019">
    <property type="entry name" value="Coq4"/>
    <property type="match status" value="1"/>
</dbReference>
<organism evidence="1 2">
    <name type="scientific">Thermocoleostomius sinensis A174</name>
    <dbReference type="NCBI Taxonomy" id="2016057"/>
    <lineage>
        <taxon>Bacteria</taxon>
        <taxon>Bacillati</taxon>
        <taxon>Cyanobacteriota</taxon>
        <taxon>Cyanophyceae</taxon>
        <taxon>Oculatellales</taxon>
        <taxon>Oculatellaceae</taxon>
        <taxon>Thermocoleostomius</taxon>
    </lineage>
</organism>
<evidence type="ECO:0000313" key="2">
    <source>
        <dbReference type="Proteomes" id="UP001163152"/>
    </source>
</evidence>